<dbReference type="GO" id="GO:0000271">
    <property type="term" value="P:polysaccharide biosynthetic process"/>
    <property type="evidence" value="ECO:0007669"/>
    <property type="project" value="UniProtKB-KW"/>
</dbReference>
<feature type="transmembrane region" description="Helical" evidence="8">
    <location>
        <begin position="118"/>
        <end position="136"/>
    </location>
</feature>
<dbReference type="PANTHER" id="PTHR30576">
    <property type="entry name" value="COLANIC BIOSYNTHESIS UDP-GLUCOSE LIPID CARRIER TRANSFERASE"/>
    <property type="match status" value="1"/>
</dbReference>
<dbReference type="InterPro" id="IPR017475">
    <property type="entry name" value="EPS_sugar_tfrase"/>
</dbReference>
<dbReference type="Proteomes" id="UP000192917">
    <property type="component" value="Unassembled WGS sequence"/>
</dbReference>
<dbReference type="Pfam" id="PF13727">
    <property type="entry name" value="CoA_binding_3"/>
    <property type="match status" value="1"/>
</dbReference>
<reference evidence="10 11" key="1">
    <citation type="submission" date="2017-04" db="EMBL/GenBank/DDBJ databases">
        <authorList>
            <person name="Afonso C.L."/>
            <person name="Miller P.J."/>
            <person name="Scott M.A."/>
            <person name="Spackman E."/>
            <person name="Goraichik I."/>
            <person name="Dimitrov K.M."/>
            <person name="Suarez D.L."/>
            <person name="Swayne D.E."/>
        </authorList>
    </citation>
    <scope>NUCLEOTIDE SEQUENCE [LARGE SCALE GENOMIC DNA]</scope>
    <source>
        <strain evidence="10 11">USBA 355</strain>
    </source>
</reference>
<dbReference type="GO" id="GO:0016020">
    <property type="term" value="C:membrane"/>
    <property type="evidence" value="ECO:0007669"/>
    <property type="project" value="UniProtKB-SubCell"/>
</dbReference>
<evidence type="ECO:0000256" key="8">
    <source>
        <dbReference type="SAM" id="Phobius"/>
    </source>
</evidence>
<sequence>MAWGRTGSLSDPEALLGGLLRLLDVLVVMVTGYLAYLLRGQQFDEPANLPSAYLIALLAAGFLTLNVMHMSGIYRPERLRQPVQQVARSAVAWSIVLGTLLLFSALTQTTPIYSRVWFILWALFGLVGLVAVRTLASRQITRWRAQGLTLKRMAVVGTGPRAETVARQMRDTGDYDIVGLIATRPGPQQQAVLGELSDLEALLRERQIEEVVVAAPRSEVGVLAEVMAAVRGLPIDVRLVPELPDLELPIYGFDRIAGVPTLHLWRRPLSPWQLLLKALEDRLLAAVLLVLLSPLMLLAAIAIRLDSPGPILFRQRRAGLNNRVFVLLKFRSMTHCTDSETRVDQARRNDPRVTRVGALLRRSSVDELPQLINVLRGEMSLVGPRPHAIAHETQYSQLIADYLARQRMKPGITGWAQINGLRGETETPEKMRRRVQADLFYIENWSIWLDLRILFLTPFVALIDKNAY</sequence>
<feature type="transmembrane region" description="Helical" evidence="8">
    <location>
        <begin position="20"/>
        <end position="39"/>
    </location>
</feature>
<name>A0A1Y6CHM8_9PROT</name>
<dbReference type="SUPFAM" id="SSF51735">
    <property type="entry name" value="NAD(P)-binding Rossmann-fold domains"/>
    <property type="match status" value="1"/>
</dbReference>
<organism evidence="10 11">
    <name type="scientific">Tistlia consotensis USBA 355</name>
    <dbReference type="NCBI Taxonomy" id="560819"/>
    <lineage>
        <taxon>Bacteria</taxon>
        <taxon>Pseudomonadati</taxon>
        <taxon>Pseudomonadota</taxon>
        <taxon>Alphaproteobacteria</taxon>
        <taxon>Rhodospirillales</taxon>
        <taxon>Rhodovibrionaceae</taxon>
        <taxon>Tistlia</taxon>
    </lineage>
</organism>
<evidence type="ECO:0000256" key="2">
    <source>
        <dbReference type="ARBA" id="ARBA00006464"/>
    </source>
</evidence>
<dbReference type="STRING" id="560819.SAMN05428998_12469"/>
<evidence type="ECO:0000256" key="4">
    <source>
        <dbReference type="ARBA" id="ARBA00022692"/>
    </source>
</evidence>
<dbReference type="EMBL" id="FWZX01000024">
    <property type="protein sequence ID" value="SMF63079.1"/>
    <property type="molecule type" value="Genomic_DNA"/>
</dbReference>
<evidence type="ECO:0000256" key="3">
    <source>
        <dbReference type="ARBA" id="ARBA00022679"/>
    </source>
</evidence>
<dbReference type="GO" id="GO:0016780">
    <property type="term" value="F:phosphotransferase activity, for other substituted phosphate groups"/>
    <property type="evidence" value="ECO:0007669"/>
    <property type="project" value="TreeGrafter"/>
</dbReference>
<evidence type="ECO:0000256" key="6">
    <source>
        <dbReference type="ARBA" id="ARBA00023136"/>
    </source>
</evidence>
<evidence type="ECO:0000256" key="5">
    <source>
        <dbReference type="ARBA" id="ARBA00022989"/>
    </source>
</evidence>
<protein>
    <submittedName>
        <fullName evidence="10">Putative colanic acid biosysnthesis UDP-glucose lipid carrier transferase</fullName>
    </submittedName>
</protein>
<dbReference type="NCBIfam" id="TIGR03023">
    <property type="entry name" value="WcaJ_sugtrans"/>
    <property type="match status" value="1"/>
</dbReference>
<feature type="transmembrane region" description="Helical" evidence="8">
    <location>
        <begin position="86"/>
        <end position="106"/>
    </location>
</feature>
<dbReference type="NCBIfam" id="TIGR03025">
    <property type="entry name" value="EPS_sugtrans"/>
    <property type="match status" value="1"/>
</dbReference>
<feature type="transmembrane region" description="Helical" evidence="8">
    <location>
        <begin position="283"/>
        <end position="305"/>
    </location>
</feature>
<evidence type="ECO:0000256" key="1">
    <source>
        <dbReference type="ARBA" id="ARBA00004141"/>
    </source>
</evidence>
<dbReference type="AlphaFoldDB" id="A0A1Y6CHM8"/>
<evidence type="ECO:0000256" key="7">
    <source>
        <dbReference type="ARBA" id="ARBA00023169"/>
    </source>
</evidence>
<dbReference type="InterPro" id="IPR036291">
    <property type="entry name" value="NAD(P)-bd_dom_sf"/>
</dbReference>
<keyword evidence="4 8" id="KW-0812">Transmembrane</keyword>
<keyword evidence="3 10" id="KW-0808">Transferase</keyword>
<gene>
    <name evidence="10" type="ORF">SAMN05428998_12469</name>
</gene>
<dbReference type="InterPro" id="IPR017473">
    <property type="entry name" value="Undecaprenyl-P_gluc_Ptfrase"/>
</dbReference>
<accession>A0A1Y6CHM8</accession>
<keyword evidence="7" id="KW-0270">Exopolysaccharide synthesis</keyword>
<proteinExistence type="inferred from homology"/>
<comment type="similarity">
    <text evidence="2">Belongs to the bacterial sugar transferase family.</text>
</comment>
<keyword evidence="6 8" id="KW-0472">Membrane</keyword>
<dbReference type="PANTHER" id="PTHR30576:SF0">
    <property type="entry name" value="UNDECAPRENYL-PHOSPHATE N-ACETYLGALACTOSAMINYL 1-PHOSPHATE TRANSFERASE-RELATED"/>
    <property type="match status" value="1"/>
</dbReference>
<keyword evidence="11" id="KW-1185">Reference proteome</keyword>
<comment type="subcellular location">
    <subcellularLocation>
        <location evidence="1">Membrane</location>
        <topology evidence="1">Multi-pass membrane protein</topology>
    </subcellularLocation>
</comment>
<evidence type="ECO:0000259" key="9">
    <source>
        <dbReference type="Pfam" id="PF02397"/>
    </source>
</evidence>
<feature type="transmembrane region" description="Helical" evidence="8">
    <location>
        <begin position="51"/>
        <end position="74"/>
    </location>
</feature>
<feature type="domain" description="Bacterial sugar transferase" evidence="9">
    <location>
        <begin position="277"/>
        <end position="461"/>
    </location>
</feature>
<evidence type="ECO:0000313" key="10">
    <source>
        <dbReference type="EMBL" id="SMF63079.1"/>
    </source>
</evidence>
<dbReference type="RefSeq" id="WP_159460303.1">
    <property type="nucleotide sequence ID" value="NZ_FWZX01000024.1"/>
</dbReference>
<dbReference type="Pfam" id="PF02397">
    <property type="entry name" value="Bac_transf"/>
    <property type="match status" value="1"/>
</dbReference>
<dbReference type="InterPro" id="IPR003362">
    <property type="entry name" value="Bact_transf"/>
</dbReference>
<evidence type="ECO:0000313" key="11">
    <source>
        <dbReference type="Proteomes" id="UP000192917"/>
    </source>
</evidence>
<keyword evidence="5 8" id="KW-1133">Transmembrane helix</keyword>
<dbReference type="Gene3D" id="3.40.50.720">
    <property type="entry name" value="NAD(P)-binding Rossmann-like Domain"/>
    <property type="match status" value="1"/>
</dbReference>